<keyword evidence="8" id="KW-1185">Reference proteome</keyword>
<comment type="caution">
    <text evidence="7">The sequence shown here is derived from an EMBL/GenBank/DDBJ whole genome shotgun (WGS) entry which is preliminary data.</text>
</comment>
<name>L9ZAC1_9EURY</name>
<evidence type="ECO:0000256" key="2">
    <source>
        <dbReference type="ARBA" id="ARBA00022692"/>
    </source>
</evidence>
<dbReference type="PANTHER" id="PTHR10283:SF92">
    <property type="entry name" value="LOW-AFFINITY PHOSPHATE TRANSPORTER PHO91"/>
    <property type="match status" value="1"/>
</dbReference>
<keyword evidence="3 6" id="KW-1133">Transmembrane helix</keyword>
<dbReference type="PATRIC" id="fig|1230459.4.peg.427"/>
<feature type="transmembrane region" description="Helical" evidence="6">
    <location>
        <begin position="45"/>
        <end position="65"/>
    </location>
</feature>
<evidence type="ECO:0000313" key="7">
    <source>
        <dbReference type="EMBL" id="ELY83425.1"/>
    </source>
</evidence>
<keyword evidence="4 6" id="KW-0472">Membrane</keyword>
<feature type="transmembrane region" description="Helical" evidence="6">
    <location>
        <begin position="77"/>
        <end position="98"/>
    </location>
</feature>
<feature type="transmembrane region" description="Helical" evidence="6">
    <location>
        <begin position="371"/>
        <end position="402"/>
    </location>
</feature>
<evidence type="ECO:0000313" key="8">
    <source>
        <dbReference type="Proteomes" id="UP000011592"/>
    </source>
</evidence>
<accession>L9ZAC1</accession>
<dbReference type="GO" id="GO:0006817">
    <property type="term" value="P:phosphate ion transport"/>
    <property type="evidence" value="ECO:0007669"/>
    <property type="project" value="TreeGrafter"/>
</dbReference>
<dbReference type="GO" id="GO:0005315">
    <property type="term" value="F:phosphate transmembrane transporter activity"/>
    <property type="evidence" value="ECO:0007669"/>
    <property type="project" value="TreeGrafter"/>
</dbReference>
<dbReference type="Proteomes" id="UP000011592">
    <property type="component" value="Unassembled WGS sequence"/>
</dbReference>
<dbReference type="GO" id="GO:0006797">
    <property type="term" value="P:polyphosphate metabolic process"/>
    <property type="evidence" value="ECO:0007669"/>
    <property type="project" value="TreeGrafter"/>
</dbReference>
<evidence type="ECO:0000256" key="6">
    <source>
        <dbReference type="SAM" id="Phobius"/>
    </source>
</evidence>
<sequence>MVGLIVAAGILVVGILLPTLPSLSVAEQRALAVFLSTLVLWLTRPVPYVVSSLLSVALLFALGVVDSFDVAATGFTSTLVFFLLSLLLLGDAVTNVGLDRWLARRLLSAESTPSRTLQSVSGSVLALALVMPSAMARAVTFVPVVKRFAGTFEPDGDGEGGFERAAFLVLGHVNPIASMALMTGGGMALVTSEIVTTTVEPITWVDWAVLMVPPTMVLYAAAAVAAGHFAGIGSQTTVSAGDSTQLETADVGLPPSATGTETPPAADAEKASLTRDQRLVVLVLCGTIAGWVGGSFVGIPMVLPAVAAVTALSMPSVGVITTDDIAETSWGIIFLIGAMLSILDALQATGAIELVIGVLTRLIPFAALTDWQLVAVLVGLAVGIRTLFSTGSAAIVVTLPIILELAAAFEINRLFLALTVLLVVGSTTILPFNTTAVLVSMDQGPLSNRDIATFGLVTMALAVVVAALSWMVYWPLVS</sequence>
<proteinExistence type="predicted"/>
<dbReference type="GO" id="GO:0005886">
    <property type="term" value="C:plasma membrane"/>
    <property type="evidence" value="ECO:0007669"/>
    <property type="project" value="TreeGrafter"/>
</dbReference>
<evidence type="ECO:0000256" key="5">
    <source>
        <dbReference type="SAM" id="MobiDB-lite"/>
    </source>
</evidence>
<dbReference type="EMBL" id="AOIJ01000031">
    <property type="protein sequence ID" value="ELY83425.1"/>
    <property type="molecule type" value="Genomic_DNA"/>
</dbReference>
<feature type="region of interest" description="Disordered" evidence="5">
    <location>
        <begin position="247"/>
        <end position="267"/>
    </location>
</feature>
<feature type="transmembrane region" description="Helical" evidence="6">
    <location>
        <begin position="414"/>
        <end position="439"/>
    </location>
</feature>
<protein>
    <submittedName>
        <fullName evidence="7">Sodium/sulfate symporter</fullName>
    </submittedName>
</protein>
<evidence type="ECO:0000256" key="3">
    <source>
        <dbReference type="ARBA" id="ARBA00022989"/>
    </source>
</evidence>
<feature type="transmembrane region" description="Helical" evidence="6">
    <location>
        <begin position="451"/>
        <end position="473"/>
    </location>
</feature>
<dbReference type="Pfam" id="PF00939">
    <property type="entry name" value="Na_sulph_symp"/>
    <property type="match status" value="1"/>
</dbReference>
<dbReference type="RefSeq" id="WP_008452477.1">
    <property type="nucleotide sequence ID" value="NZ_AOIJ01000031.1"/>
</dbReference>
<organism evidence="7 8">
    <name type="scientific">Natrinema gari JCM 14663</name>
    <dbReference type="NCBI Taxonomy" id="1230459"/>
    <lineage>
        <taxon>Archaea</taxon>
        <taxon>Methanobacteriati</taxon>
        <taxon>Methanobacteriota</taxon>
        <taxon>Stenosarchaea group</taxon>
        <taxon>Halobacteria</taxon>
        <taxon>Halobacteriales</taxon>
        <taxon>Natrialbaceae</taxon>
        <taxon>Natrinema</taxon>
    </lineage>
</organism>
<keyword evidence="2 6" id="KW-0812">Transmembrane</keyword>
<feature type="transmembrane region" description="Helical" evidence="6">
    <location>
        <begin position="332"/>
        <end position="359"/>
    </location>
</feature>
<comment type="subcellular location">
    <subcellularLocation>
        <location evidence="1">Membrane</location>
        <topology evidence="1">Multi-pass membrane protein</topology>
    </subcellularLocation>
</comment>
<evidence type="ECO:0000256" key="1">
    <source>
        <dbReference type="ARBA" id="ARBA00004141"/>
    </source>
</evidence>
<dbReference type="PANTHER" id="PTHR10283">
    <property type="entry name" value="SOLUTE CARRIER FAMILY 13 MEMBER"/>
    <property type="match status" value="1"/>
</dbReference>
<dbReference type="InterPro" id="IPR001898">
    <property type="entry name" value="SLC13A/DASS"/>
</dbReference>
<reference evidence="7 8" key="1">
    <citation type="journal article" date="2014" name="PLoS Genet.">
        <title>Phylogenetically driven sequencing of extremely halophilic archaea reveals strategies for static and dynamic osmo-response.</title>
        <authorList>
            <person name="Becker E.A."/>
            <person name="Seitzer P.M."/>
            <person name="Tritt A."/>
            <person name="Larsen D."/>
            <person name="Krusor M."/>
            <person name="Yao A.I."/>
            <person name="Wu D."/>
            <person name="Madern D."/>
            <person name="Eisen J.A."/>
            <person name="Darling A.E."/>
            <person name="Facciotti M.T."/>
        </authorList>
    </citation>
    <scope>NUCLEOTIDE SEQUENCE [LARGE SCALE GENOMIC DNA]</scope>
    <source>
        <strain evidence="7 8">JCM 14663</strain>
    </source>
</reference>
<dbReference type="AlphaFoldDB" id="L9ZAC1"/>
<evidence type="ECO:0000256" key="4">
    <source>
        <dbReference type="ARBA" id="ARBA00023136"/>
    </source>
</evidence>
<gene>
    <name evidence="7" type="ORF">C486_02148</name>
</gene>
<feature type="transmembrane region" description="Helical" evidence="6">
    <location>
        <begin position="279"/>
        <end position="312"/>
    </location>
</feature>